<protein>
    <submittedName>
        <fullName evidence="1">Uncharacterized protein</fullName>
    </submittedName>
</protein>
<proteinExistence type="predicted"/>
<dbReference type="EMBL" id="UGSG01000001">
    <property type="protein sequence ID" value="SUA81974.1"/>
    <property type="molecule type" value="Genomic_DNA"/>
</dbReference>
<evidence type="ECO:0000313" key="1">
    <source>
        <dbReference type="EMBL" id="SUA81974.1"/>
    </source>
</evidence>
<dbReference type="Proteomes" id="UP000254573">
    <property type="component" value="Unassembled WGS sequence"/>
</dbReference>
<dbReference type="KEGG" id="ppnm:LV28_24615"/>
<sequence>MNVSYVESIEEQRYQTSLDVADDLAAYAEEHGLTIGEARDELRDPDSISGDLRRLLVRRFTGE</sequence>
<name>A0A378YY14_9BURK</name>
<dbReference type="AlphaFoldDB" id="A0A378YY14"/>
<accession>A0A378YY14</accession>
<organism evidence="1 2">
    <name type="scientific">Pandoraea pnomenusa</name>
    <dbReference type="NCBI Taxonomy" id="93220"/>
    <lineage>
        <taxon>Bacteria</taxon>
        <taxon>Pseudomonadati</taxon>
        <taxon>Pseudomonadota</taxon>
        <taxon>Betaproteobacteria</taxon>
        <taxon>Burkholderiales</taxon>
        <taxon>Burkholderiaceae</taxon>
        <taxon>Pandoraea</taxon>
    </lineage>
</organism>
<reference evidence="1 2" key="1">
    <citation type="submission" date="2018-06" db="EMBL/GenBank/DDBJ databases">
        <authorList>
            <consortium name="Pathogen Informatics"/>
            <person name="Doyle S."/>
        </authorList>
    </citation>
    <scope>NUCLEOTIDE SEQUENCE [LARGE SCALE GENOMIC DNA]</scope>
    <source>
        <strain evidence="1 2">NCTC13160</strain>
    </source>
</reference>
<gene>
    <name evidence="1" type="ORF">NCTC13160_04848</name>
</gene>
<dbReference type="RefSeq" id="WP_038620811.1">
    <property type="nucleotide sequence ID" value="NZ_CP009553.3"/>
</dbReference>
<evidence type="ECO:0000313" key="2">
    <source>
        <dbReference type="Proteomes" id="UP000254573"/>
    </source>
</evidence>